<sequence length="179" mass="18952">MIGFSRRTAAALACLALAACGENGTGLSEMDRTVAEVRAATARYANVDHALADGYTTDGHCVAHPAQGGMGIHYVKMSLLGDAVSDPAQPEVLVYAPQPDGSLTFAAVEYMIFRQPWEAAGNTGAPRFVGQPFDESFGEAAHGLPDHYELHVWTEVANASGRFNPWNPAVKCPGQNPGH</sequence>
<evidence type="ECO:0000313" key="2">
    <source>
        <dbReference type="EMBL" id="CAA9357785.1"/>
    </source>
</evidence>
<keyword evidence="1" id="KW-0732">Signal</keyword>
<proteinExistence type="predicted"/>
<feature type="chain" id="PRO_5026971143" evidence="1">
    <location>
        <begin position="19"/>
        <end position="179"/>
    </location>
</feature>
<feature type="signal peptide" evidence="1">
    <location>
        <begin position="1"/>
        <end position="18"/>
    </location>
</feature>
<accession>A0A6J4MH51</accession>
<organism evidence="2">
    <name type="scientific">uncultured Gemmatimonadota bacterium</name>
    <dbReference type="NCBI Taxonomy" id="203437"/>
    <lineage>
        <taxon>Bacteria</taxon>
        <taxon>Pseudomonadati</taxon>
        <taxon>Gemmatimonadota</taxon>
        <taxon>environmental samples</taxon>
    </lineage>
</organism>
<dbReference type="AlphaFoldDB" id="A0A6J4MH51"/>
<protein>
    <submittedName>
        <fullName evidence="2">Uncharacterized protein</fullName>
    </submittedName>
</protein>
<reference evidence="2" key="1">
    <citation type="submission" date="2020-02" db="EMBL/GenBank/DDBJ databases">
        <authorList>
            <person name="Meier V. D."/>
        </authorList>
    </citation>
    <scope>NUCLEOTIDE SEQUENCE</scope>
    <source>
        <strain evidence="2">AVDCRST_MAG89</strain>
    </source>
</reference>
<name>A0A6J4MH51_9BACT</name>
<evidence type="ECO:0000256" key="1">
    <source>
        <dbReference type="SAM" id="SignalP"/>
    </source>
</evidence>
<gene>
    <name evidence="2" type="ORF">AVDCRST_MAG89-3543</name>
</gene>
<dbReference type="PROSITE" id="PS51257">
    <property type="entry name" value="PROKAR_LIPOPROTEIN"/>
    <property type="match status" value="1"/>
</dbReference>
<dbReference type="EMBL" id="CADCTV010000738">
    <property type="protein sequence ID" value="CAA9357785.1"/>
    <property type="molecule type" value="Genomic_DNA"/>
</dbReference>